<keyword evidence="2" id="KW-0548">Nucleotidyltransferase</keyword>
<dbReference type="GO" id="GO:0016787">
    <property type="term" value="F:hydrolase activity"/>
    <property type="evidence" value="ECO:0007669"/>
    <property type="project" value="UniProtKB-KW"/>
</dbReference>
<dbReference type="GO" id="GO:0015074">
    <property type="term" value="P:DNA integration"/>
    <property type="evidence" value="ECO:0007669"/>
    <property type="project" value="InterPro"/>
</dbReference>
<comment type="caution">
    <text evidence="8">The sequence shown here is derived from an EMBL/GenBank/DDBJ whole genome shotgun (WGS) entry which is preliminary data.</text>
</comment>
<evidence type="ECO:0000256" key="4">
    <source>
        <dbReference type="ARBA" id="ARBA00022759"/>
    </source>
</evidence>
<dbReference type="EMBL" id="VXBZ01010168">
    <property type="protein sequence ID" value="NXP53782.1"/>
    <property type="molecule type" value="Genomic_DNA"/>
</dbReference>
<feature type="domain" description="Integrase catalytic" evidence="7">
    <location>
        <begin position="1"/>
        <end position="65"/>
    </location>
</feature>
<gene>
    <name evidence="8" type="primary">Ervk18_1</name>
    <name evidence="8" type="ORF">HELFUL_R15153</name>
</gene>
<evidence type="ECO:0000313" key="9">
    <source>
        <dbReference type="Proteomes" id="UP000590868"/>
    </source>
</evidence>
<keyword evidence="4" id="KW-0255">Endonuclease</keyword>
<dbReference type="InterPro" id="IPR012337">
    <property type="entry name" value="RNaseH-like_sf"/>
</dbReference>
<dbReference type="AlphaFoldDB" id="A0A7L2B6H4"/>
<evidence type="ECO:0000259" key="7">
    <source>
        <dbReference type="PROSITE" id="PS50994"/>
    </source>
</evidence>
<keyword evidence="5" id="KW-0378">Hydrolase</keyword>
<dbReference type="Pfam" id="PF00665">
    <property type="entry name" value="rve"/>
    <property type="match status" value="1"/>
</dbReference>
<evidence type="ECO:0000256" key="2">
    <source>
        <dbReference type="ARBA" id="ARBA00022695"/>
    </source>
</evidence>
<dbReference type="SUPFAM" id="SSF53098">
    <property type="entry name" value="Ribonuclease H-like"/>
    <property type="match status" value="1"/>
</dbReference>
<dbReference type="InterPro" id="IPR036397">
    <property type="entry name" value="RNaseH_sf"/>
</dbReference>
<evidence type="ECO:0000256" key="6">
    <source>
        <dbReference type="ARBA" id="ARBA00022918"/>
    </source>
</evidence>
<dbReference type="InterPro" id="IPR001584">
    <property type="entry name" value="Integrase_cat-core"/>
</dbReference>
<dbReference type="GO" id="GO:0003964">
    <property type="term" value="F:RNA-directed DNA polymerase activity"/>
    <property type="evidence" value="ECO:0007669"/>
    <property type="project" value="UniProtKB-KW"/>
</dbReference>
<keyword evidence="3" id="KW-0540">Nuclease</keyword>
<protein>
    <submittedName>
        <fullName evidence="8">POK18 protein</fullName>
    </submittedName>
</protein>
<dbReference type="OrthoDB" id="9359997at2759"/>
<dbReference type="Proteomes" id="UP000590868">
    <property type="component" value="Unassembled WGS sequence"/>
</dbReference>
<evidence type="ECO:0000256" key="1">
    <source>
        <dbReference type="ARBA" id="ARBA00022679"/>
    </source>
</evidence>
<dbReference type="Gene3D" id="3.30.420.10">
    <property type="entry name" value="Ribonuclease H-like superfamily/Ribonuclease H"/>
    <property type="match status" value="1"/>
</dbReference>
<dbReference type="PROSITE" id="PS50994">
    <property type="entry name" value="INTEGRASE"/>
    <property type="match status" value="1"/>
</dbReference>
<evidence type="ECO:0000313" key="8">
    <source>
        <dbReference type="EMBL" id="NXP53782.1"/>
    </source>
</evidence>
<keyword evidence="1" id="KW-0808">Transferase</keyword>
<dbReference type="PANTHER" id="PTHR41694">
    <property type="entry name" value="ENDOGENOUS RETROVIRUS GROUP K MEMBER POL PROTEIN"/>
    <property type="match status" value="1"/>
</dbReference>
<reference evidence="8 9" key="1">
    <citation type="submission" date="2019-09" db="EMBL/GenBank/DDBJ databases">
        <title>Bird 10,000 Genomes (B10K) Project - Family phase.</title>
        <authorList>
            <person name="Zhang G."/>
        </authorList>
    </citation>
    <scope>NUCLEOTIDE SEQUENCE [LARGE SCALE GENOMIC DNA]</scope>
    <source>
        <strain evidence="8">B10K-DU-001-55</strain>
        <tissue evidence="8">Muscle</tissue>
    </source>
</reference>
<accession>A0A7L2B6H4</accession>
<sequence length="65" mass="6984">TKAVKAHWTQAIAALGIPGTIKTDNGPAYHSKVLQQVCTPWGIKHTTGIPYHSTGQVVVEPTHQI</sequence>
<proteinExistence type="predicted"/>
<evidence type="ECO:0000256" key="3">
    <source>
        <dbReference type="ARBA" id="ARBA00022722"/>
    </source>
</evidence>
<keyword evidence="9" id="KW-1185">Reference proteome</keyword>
<feature type="non-terminal residue" evidence="8">
    <location>
        <position position="1"/>
    </location>
</feature>
<organism evidence="8 9">
    <name type="scientific">Heliornis fulica</name>
    <name type="common">sungrebe</name>
    <dbReference type="NCBI Taxonomy" id="54369"/>
    <lineage>
        <taxon>Eukaryota</taxon>
        <taxon>Metazoa</taxon>
        <taxon>Chordata</taxon>
        <taxon>Craniata</taxon>
        <taxon>Vertebrata</taxon>
        <taxon>Euteleostomi</taxon>
        <taxon>Archelosauria</taxon>
        <taxon>Archosauria</taxon>
        <taxon>Dinosauria</taxon>
        <taxon>Saurischia</taxon>
        <taxon>Theropoda</taxon>
        <taxon>Coelurosauria</taxon>
        <taxon>Aves</taxon>
        <taxon>Neognathae</taxon>
        <taxon>Neoaves</taxon>
        <taxon>Gruiformes</taxon>
        <taxon>Heliornithidae</taxon>
        <taxon>Heliornis</taxon>
    </lineage>
</organism>
<dbReference type="GO" id="GO:0004519">
    <property type="term" value="F:endonuclease activity"/>
    <property type="evidence" value="ECO:0007669"/>
    <property type="project" value="UniProtKB-KW"/>
</dbReference>
<name>A0A7L2B6H4_9GRUI</name>
<feature type="non-terminal residue" evidence="8">
    <location>
        <position position="65"/>
    </location>
</feature>
<evidence type="ECO:0000256" key="5">
    <source>
        <dbReference type="ARBA" id="ARBA00022801"/>
    </source>
</evidence>
<dbReference type="PANTHER" id="PTHR41694:SF3">
    <property type="entry name" value="RNA-DIRECTED DNA POLYMERASE-RELATED"/>
    <property type="match status" value="1"/>
</dbReference>
<dbReference type="GO" id="GO:0035613">
    <property type="term" value="F:RNA stem-loop binding"/>
    <property type="evidence" value="ECO:0007669"/>
    <property type="project" value="TreeGrafter"/>
</dbReference>
<keyword evidence="6" id="KW-0695">RNA-directed DNA polymerase</keyword>